<comment type="caution">
    <text evidence="1">The sequence shown here is derived from an EMBL/GenBank/DDBJ whole genome shotgun (WGS) entry which is preliminary data.</text>
</comment>
<proteinExistence type="predicted"/>
<evidence type="ECO:0000313" key="1">
    <source>
        <dbReference type="EMBL" id="EMB16766.1"/>
    </source>
</evidence>
<dbReference type="AlphaFoldDB" id="M2A6W9"/>
<dbReference type="Proteomes" id="UP000011529">
    <property type="component" value="Unassembled WGS sequence"/>
</dbReference>
<sequence>MEEATDSSQKAKVCCSGACSNTLVDAVKRRGTEMFSVEMLFGIVLLPASFGQSIDPSKHLLANPFFREKSPSPISHAPENPLVFVVGGRLGRHHRGVSKPRRGAANDFVFQW</sequence>
<reference evidence="1" key="1">
    <citation type="submission" date="2012-11" db="EMBL/GenBank/DDBJ databases">
        <title>Permanent draft genomes of Rhodopirellula europaea strain SH398 and 6C.</title>
        <authorList>
            <person name="Richter M."/>
            <person name="Richter-Heitmann T."/>
            <person name="Frank C."/>
            <person name="Harder J."/>
            <person name="Glockner F.O."/>
        </authorList>
    </citation>
    <scope>NUCLEOTIDE SEQUENCE</scope>
    <source>
        <strain evidence="1">6C</strain>
    </source>
</reference>
<dbReference type="EMBL" id="ANMO01000116">
    <property type="protein sequence ID" value="EMB16766.1"/>
    <property type="molecule type" value="Genomic_DNA"/>
</dbReference>
<dbReference type="PATRIC" id="fig|1263867.3.peg.2558"/>
<name>M2A6W9_9BACT</name>
<reference evidence="1" key="2">
    <citation type="journal article" date="2013" name="Mar. Genomics">
        <title>Expression of sulfatases in Rhodopirellula baltica and the diversity of sulfatases in the genus Rhodopirellula.</title>
        <authorList>
            <person name="Wegner C.E."/>
            <person name="Richter-Heitmann T."/>
            <person name="Klindworth A."/>
            <person name="Klockow C."/>
            <person name="Richter M."/>
            <person name="Achstetter T."/>
            <person name="Glockner F.O."/>
            <person name="Harder J."/>
        </authorList>
    </citation>
    <scope>NUCLEOTIDE SEQUENCE [LARGE SCALE GENOMIC DNA]</scope>
    <source>
        <strain evidence="1">6C</strain>
    </source>
</reference>
<keyword evidence="2" id="KW-1185">Reference proteome</keyword>
<gene>
    <name evidence="1" type="ORF">RE6C_02399</name>
</gene>
<protein>
    <submittedName>
        <fullName evidence="1">Uncharacterized protein</fullName>
    </submittedName>
</protein>
<accession>M2A6W9</accession>
<evidence type="ECO:0000313" key="2">
    <source>
        <dbReference type="Proteomes" id="UP000011529"/>
    </source>
</evidence>
<organism evidence="1 2">
    <name type="scientific">Rhodopirellula europaea 6C</name>
    <dbReference type="NCBI Taxonomy" id="1263867"/>
    <lineage>
        <taxon>Bacteria</taxon>
        <taxon>Pseudomonadati</taxon>
        <taxon>Planctomycetota</taxon>
        <taxon>Planctomycetia</taxon>
        <taxon>Pirellulales</taxon>
        <taxon>Pirellulaceae</taxon>
        <taxon>Rhodopirellula</taxon>
    </lineage>
</organism>